<dbReference type="AlphaFoldDB" id="A0A2T4GP47"/>
<protein>
    <recommendedName>
        <fullName evidence="3">Conserved oligomeric Golgi complex subunit 2</fullName>
    </recommendedName>
    <alternativeName>
        <fullName evidence="8">Component of oligomeric Golgi complex 2</fullName>
    </alternativeName>
</protein>
<evidence type="ECO:0000256" key="4">
    <source>
        <dbReference type="ARBA" id="ARBA00022448"/>
    </source>
</evidence>
<dbReference type="Proteomes" id="UP000241587">
    <property type="component" value="Unassembled WGS sequence"/>
</dbReference>
<evidence type="ECO:0000313" key="11">
    <source>
        <dbReference type="EMBL" id="PTD05333.1"/>
    </source>
</evidence>
<dbReference type="InterPro" id="IPR024602">
    <property type="entry name" value="COG_su2_N"/>
</dbReference>
<evidence type="ECO:0000256" key="7">
    <source>
        <dbReference type="ARBA" id="ARBA00023136"/>
    </source>
</evidence>
<keyword evidence="5" id="KW-0653">Protein transport</keyword>
<evidence type="ECO:0000256" key="6">
    <source>
        <dbReference type="ARBA" id="ARBA00023034"/>
    </source>
</evidence>
<keyword evidence="6" id="KW-0333">Golgi apparatus</keyword>
<keyword evidence="4" id="KW-0813">Transport</keyword>
<dbReference type="PANTHER" id="PTHR12961">
    <property type="entry name" value="CONSERVED OLIGOMERIC GOLGI COMPLEX COMPONENT 2"/>
    <property type="match status" value="1"/>
</dbReference>
<evidence type="ECO:0000256" key="5">
    <source>
        <dbReference type="ARBA" id="ARBA00022927"/>
    </source>
</evidence>
<gene>
    <name evidence="11" type="ORF">FCULG_00001355</name>
</gene>
<evidence type="ECO:0000256" key="8">
    <source>
        <dbReference type="ARBA" id="ARBA00031344"/>
    </source>
</evidence>
<dbReference type="GO" id="GO:0000139">
    <property type="term" value="C:Golgi membrane"/>
    <property type="evidence" value="ECO:0007669"/>
    <property type="project" value="UniProtKB-SubCell"/>
</dbReference>
<dbReference type="OrthoDB" id="332281at2759"/>
<dbReference type="GO" id="GO:0006891">
    <property type="term" value="P:intra-Golgi vesicle-mediated transport"/>
    <property type="evidence" value="ECO:0007669"/>
    <property type="project" value="TreeGrafter"/>
</dbReference>
<keyword evidence="12" id="KW-1185">Reference proteome</keyword>
<name>A0A2T4GP47_FUSCU</name>
<evidence type="ECO:0000256" key="3">
    <source>
        <dbReference type="ARBA" id="ARBA00020977"/>
    </source>
</evidence>
<dbReference type="InterPro" id="IPR009316">
    <property type="entry name" value="COG2"/>
</dbReference>
<reference evidence="11 12" key="1">
    <citation type="submission" date="2018-02" db="EMBL/GenBank/DDBJ databases">
        <title>Fusarium culmorum secondary metabolites in fungal-bacterial-plant interactions.</title>
        <authorList>
            <person name="Schmidt R."/>
        </authorList>
    </citation>
    <scope>NUCLEOTIDE SEQUENCE [LARGE SCALE GENOMIC DNA]</scope>
    <source>
        <strain evidence="11 12">PV</strain>
    </source>
</reference>
<accession>A0A2T4GP47</accession>
<sequence>MAAAPDSLASSMAGLGVSKQFTLSSSDSSSSVDDDAPLPFPEALPRADFLAEDFQPAAYLSALPHRHQTLEDLRSDLRDRSAAISSELLELVNSNYTAFLSLGSELRGGDDKVENAKVSLLGFRRAVEEVKTKVTERREETDTLNGELRGVRSAIEKGRKMIELSERLASLEERLSLDSLPADDDWDEDSEDEGEDDNYGSSTAKLLTSAQECSRITKLLEPMDPDTPYVIKMEERLTRCRNTLLLDLGNALKEAKKAGVKGQDRVLKCLAIYRVLGAQSEAVKALRGG</sequence>
<feature type="domain" description="Conserved oligomeric Golgi complex subunit 2 N-terminal" evidence="10">
    <location>
        <begin position="46"/>
        <end position="115"/>
    </location>
</feature>
<comment type="subcellular location">
    <subcellularLocation>
        <location evidence="1">Golgi apparatus membrane</location>
        <topology evidence="1">Peripheral membrane protein</topology>
    </subcellularLocation>
</comment>
<comment type="similarity">
    <text evidence="2">Belongs to the COG2 family.</text>
</comment>
<organism evidence="11 12">
    <name type="scientific">Fusarium culmorum</name>
    <dbReference type="NCBI Taxonomy" id="5516"/>
    <lineage>
        <taxon>Eukaryota</taxon>
        <taxon>Fungi</taxon>
        <taxon>Dikarya</taxon>
        <taxon>Ascomycota</taxon>
        <taxon>Pezizomycotina</taxon>
        <taxon>Sordariomycetes</taxon>
        <taxon>Hypocreomycetidae</taxon>
        <taxon>Hypocreales</taxon>
        <taxon>Nectriaceae</taxon>
        <taxon>Fusarium</taxon>
    </lineage>
</organism>
<dbReference type="OMA" id="YKLMGED"/>
<evidence type="ECO:0000256" key="2">
    <source>
        <dbReference type="ARBA" id="ARBA00007603"/>
    </source>
</evidence>
<proteinExistence type="inferred from homology"/>
<dbReference type="GO" id="GO:0007030">
    <property type="term" value="P:Golgi organization"/>
    <property type="evidence" value="ECO:0007669"/>
    <property type="project" value="InterPro"/>
</dbReference>
<keyword evidence="7" id="KW-0472">Membrane</keyword>
<dbReference type="Pfam" id="PF06148">
    <property type="entry name" value="COG2_N"/>
    <property type="match status" value="1"/>
</dbReference>
<evidence type="ECO:0000313" key="12">
    <source>
        <dbReference type="Proteomes" id="UP000241587"/>
    </source>
</evidence>
<evidence type="ECO:0000256" key="9">
    <source>
        <dbReference type="SAM" id="MobiDB-lite"/>
    </source>
</evidence>
<dbReference type="GO" id="GO:0015031">
    <property type="term" value="P:protein transport"/>
    <property type="evidence" value="ECO:0007669"/>
    <property type="project" value="UniProtKB-KW"/>
</dbReference>
<feature type="region of interest" description="Disordered" evidence="9">
    <location>
        <begin position="180"/>
        <end position="203"/>
    </location>
</feature>
<feature type="compositionally biased region" description="Acidic residues" evidence="9">
    <location>
        <begin position="181"/>
        <end position="198"/>
    </location>
</feature>
<dbReference type="GO" id="GO:0017119">
    <property type="term" value="C:Golgi transport complex"/>
    <property type="evidence" value="ECO:0007669"/>
    <property type="project" value="TreeGrafter"/>
</dbReference>
<evidence type="ECO:0000256" key="1">
    <source>
        <dbReference type="ARBA" id="ARBA00004395"/>
    </source>
</evidence>
<comment type="caution">
    <text evidence="11">The sequence shown here is derived from an EMBL/GenBank/DDBJ whole genome shotgun (WGS) entry which is preliminary data.</text>
</comment>
<evidence type="ECO:0000259" key="10">
    <source>
        <dbReference type="Pfam" id="PF06148"/>
    </source>
</evidence>
<dbReference type="EMBL" id="PVEM01000012">
    <property type="protein sequence ID" value="PTD05333.1"/>
    <property type="molecule type" value="Genomic_DNA"/>
</dbReference>
<dbReference type="PANTHER" id="PTHR12961:SF0">
    <property type="entry name" value="CONSERVED OLIGOMERIC GOLGI COMPLEX SUBUNIT 2"/>
    <property type="match status" value="1"/>
</dbReference>